<sequence length="268" mass="29089">MWVAHFAPSLVLSRFAPATPLWALGLAGALPDLIFFGLAAAGLESSHHSHSIPSSPEIFGLEFKGSTTNCFPFSAVYPYTHSTAGQLVLASVFATLITVSHRLSLTSYATLVLATLSHLPLDMAIHRLDAGTPAGADTRPIWKRHDVPLFNYPWGTYISDLGIFLFAVLFHARTVYPPDQHAAKMGIPIVPMEQRRDFTSGYLKMLAVAACLQAHFSFWGGGEVEQGDLAKAAIAVVETLGFAYVLSVLEGYTSVKLETRKAQSKKKQ</sequence>
<evidence type="ECO:0000313" key="2">
    <source>
        <dbReference type="EMBL" id="KAK6542776.1"/>
    </source>
</evidence>
<name>A0AAV9XLD7_9PEZI</name>
<evidence type="ECO:0000313" key="3">
    <source>
        <dbReference type="Proteomes" id="UP001365542"/>
    </source>
</evidence>
<dbReference type="EMBL" id="JAVHJO010000002">
    <property type="protein sequence ID" value="KAK6542776.1"/>
    <property type="molecule type" value="Genomic_DNA"/>
</dbReference>
<keyword evidence="1" id="KW-1133">Transmembrane helix</keyword>
<comment type="caution">
    <text evidence="2">The sequence shown here is derived from an EMBL/GenBank/DDBJ whole genome shotgun (WGS) entry which is preliminary data.</text>
</comment>
<evidence type="ECO:0008006" key="4">
    <source>
        <dbReference type="Google" id="ProtNLM"/>
    </source>
</evidence>
<feature type="transmembrane region" description="Helical" evidence="1">
    <location>
        <begin position="232"/>
        <end position="252"/>
    </location>
</feature>
<organism evidence="2 3">
    <name type="scientific">Orbilia ellipsospora</name>
    <dbReference type="NCBI Taxonomy" id="2528407"/>
    <lineage>
        <taxon>Eukaryota</taxon>
        <taxon>Fungi</taxon>
        <taxon>Dikarya</taxon>
        <taxon>Ascomycota</taxon>
        <taxon>Pezizomycotina</taxon>
        <taxon>Orbiliomycetes</taxon>
        <taxon>Orbiliales</taxon>
        <taxon>Orbiliaceae</taxon>
        <taxon>Orbilia</taxon>
    </lineage>
</organism>
<protein>
    <recommendedName>
        <fullName evidence="4">Metal-dependent hydrolase</fullName>
    </recommendedName>
</protein>
<dbReference type="AlphaFoldDB" id="A0AAV9XLD7"/>
<keyword evidence="1" id="KW-0812">Transmembrane</keyword>
<dbReference type="Proteomes" id="UP001365542">
    <property type="component" value="Unassembled WGS sequence"/>
</dbReference>
<keyword evidence="3" id="KW-1185">Reference proteome</keyword>
<reference evidence="2 3" key="1">
    <citation type="submission" date="2019-10" db="EMBL/GenBank/DDBJ databases">
        <authorList>
            <person name="Palmer J.M."/>
        </authorList>
    </citation>
    <scope>NUCLEOTIDE SEQUENCE [LARGE SCALE GENOMIC DNA]</scope>
    <source>
        <strain evidence="2 3">TWF694</strain>
    </source>
</reference>
<evidence type="ECO:0000256" key="1">
    <source>
        <dbReference type="SAM" id="Phobius"/>
    </source>
</evidence>
<proteinExistence type="predicted"/>
<keyword evidence="1" id="KW-0472">Membrane</keyword>
<gene>
    <name evidence="2" type="ORF">TWF694_006718</name>
</gene>
<accession>A0AAV9XLD7</accession>
<feature type="transmembrane region" description="Helical" evidence="1">
    <location>
        <begin position="20"/>
        <end position="43"/>
    </location>
</feature>